<dbReference type="PROSITE" id="PS51625">
    <property type="entry name" value="SAM_MT_TRMB"/>
    <property type="match status" value="1"/>
</dbReference>
<comment type="pathway">
    <text evidence="7">tRNA modification; N(7)-methylguanine-tRNA biosynthesis.</text>
</comment>
<feature type="binding site" evidence="7">
    <location>
        <position position="185"/>
    </location>
    <ligand>
        <name>substrate</name>
    </ligand>
</feature>
<evidence type="ECO:0000256" key="5">
    <source>
        <dbReference type="ARBA" id="ARBA00022691"/>
    </source>
</evidence>
<dbReference type="GO" id="GO:0008176">
    <property type="term" value="F:tRNA (guanine(46)-N7)-methyltransferase activity"/>
    <property type="evidence" value="ECO:0007669"/>
    <property type="project" value="UniProtKB-EC"/>
</dbReference>
<dbReference type="SUPFAM" id="SSF53335">
    <property type="entry name" value="S-adenosyl-L-methionine-dependent methyltransferases"/>
    <property type="match status" value="1"/>
</dbReference>
<dbReference type="InterPro" id="IPR029063">
    <property type="entry name" value="SAM-dependent_MTases_sf"/>
</dbReference>
<accession>A0ABY0IHH3</accession>
<sequence>MPVKSDAQEATNDPFAYEQNKDKSFSKDFQYKHRNPYHDKLTEFSEFVLRDEEAEEYQGKWNSEVFKQDGELCLEIGSGYGHFMLQYCDSYRDQNFVGLDYRFKRSYALAKKLKSLPYRNFKYLRAKGERIEHLFAENELDKVFYFFPDPWPKARHHKKRLFQLPFLERAYKVIKPGGYFFVKTDHDGYAEWMKEVIEKQDLFELELETKDLWNDAPDHLLCQFKTKFEKIFIEQGVNIKAFVLKSKKAN</sequence>
<feature type="binding site" evidence="7">
    <location>
        <position position="100"/>
    </location>
    <ligand>
        <name>S-adenosyl-L-methionine</name>
        <dbReference type="ChEBI" id="CHEBI:59789"/>
    </ligand>
</feature>
<evidence type="ECO:0000256" key="8">
    <source>
        <dbReference type="SAM" id="MobiDB-lite"/>
    </source>
</evidence>
<feature type="region of interest" description="Disordered" evidence="8">
    <location>
        <begin position="1"/>
        <end position="21"/>
    </location>
</feature>
<keyword evidence="10" id="KW-1185">Reference proteome</keyword>
<dbReference type="NCBIfam" id="TIGR00091">
    <property type="entry name" value="tRNA (guanosine(46)-N7)-methyltransferase TrmB"/>
    <property type="match status" value="1"/>
</dbReference>
<dbReference type="Gene3D" id="3.40.50.150">
    <property type="entry name" value="Vaccinia Virus protein VP39"/>
    <property type="match status" value="1"/>
</dbReference>
<dbReference type="Pfam" id="PF02390">
    <property type="entry name" value="Methyltransf_4"/>
    <property type="match status" value="1"/>
</dbReference>
<dbReference type="NCBIfam" id="NF001080">
    <property type="entry name" value="PRK00121.2-2"/>
    <property type="match status" value="1"/>
</dbReference>
<evidence type="ECO:0000256" key="2">
    <source>
        <dbReference type="ARBA" id="ARBA00003015"/>
    </source>
</evidence>
<name>A0ABY0IHH3_9BACT</name>
<dbReference type="EC" id="2.1.1.33" evidence="7"/>
<gene>
    <name evidence="7 9" type="primary">trmB</name>
    <name evidence="9" type="ORF">DAY19_10370</name>
</gene>
<keyword evidence="3 7" id="KW-0489">Methyltransferase</keyword>
<dbReference type="InterPro" id="IPR003358">
    <property type="entry name" value="tRNA_(Gua-N-7)_MeTrfase_Trmb"/>
</dbReference>
<dbReference type="CDD" id="cd02440">
    <property type="entry name" value="AdoMet_MTases"/>
    <property type="match status" value="1"/>
</dbReference>
<feature type="binding site" evidence="7">
    <location>
        <position position="149"/>
    </location>
    <ligand>
        <name>S-adenosyl-L-methionine</name>
        <dbReference type="ChEBI" id="CHEBI:59789"/>
    </ligand>
</feature>
<protein>
    <recommendedName>
        <fullName evidence="7">tRNA (guanine-N(7)-)-methyltransferase</fullName>
        <ecNumber evidence="7">2.1.1.33</ecNumber>
    </recommendedName>
    <alternativeName>
        <fullName evidence="7">tRNA (guanine(46)-N(7))-methyltransferase</fullName>
    </alternativeName>
    <alternativeName>
        <fullName evidence="7">tRNA(m7G46)-methyltransferase</fullName>
    </alternativeName>
</protein>
<organism evidence="9 10">
    <name type="scientific">Halobacteriovorax vibrionivorans</name>
    <dbReference type="NCBI Taxonomy" id="2152716"/>
    <lineage>
        <taxon>Bacteria</taxon>
        <taxon>Pseudomonadati</taxon>
        <taxon>Bdellovibrionota</taxon>
        <taxon>Bacteriovoracia</taxon>
        <taxon>Bacteriovoracales</taxon>
        <taxon>Halobacteriovoraceae</taxon>
        <taxon>Halobacteriovorax</taxon>
    </lineage>
</organism>
<comment type="catalytic activity">
    <reaction evidence="1 7">
        <text>guanosine(46) in tRNA + S-adenosyl-L-methionine = N(7)-methylguanosine(46) in tRNA + S-adenosyl-L-homocysteine</text>
        <dbReference type="Rhea" id="RHEA:42708"/>
        <dbReference type="Rhea" id="RHEA-COMP:10188"/>
        <dbReference type="Rhea" id="RHEA-COMP:10189"/>
        <dbReference type="ChEBI" id="CHEBI:57856"/>
        <dbReference type="ChEBI" id="CHEBI:59789"/>
        <dbReference type="ChEBI" id="CHEBI:74269"/>
        <dbReference type="ChEBI" id="CHEBI:74480"/>
        <dbReference type="EC" id="2.1.1.33"/>
    </reaction>
</comment>
<keyword evidence="6 7" id="KW-0819">tRNA processing</keyword>
<feature type="binding site" evidence="7">
    <location>
        <position position="153"/>
    </location>
    <ligand>
        <name>substrate</name>
    </ligand>
</feature>
<dbReference type="PANTHER" id="PTHR23417:SF14">
    <property type="entry name" value="PENTACOTRIPEPTIDE-REPEAT REGION OF PRORP DOMAIN-CONTAINING PROTEIN"/>
    <property type="match status" value="1"/>
</dbReference>
<keyword evidence="4 7" id="KW-0808">Transferase</keyword>
<dbReference type="HAMAP" id="MF_01057">
    <property type="entry name" value="tRNA_methyltr_TrmB"/>
    <property type="match status" value="1"/>
</dbReference>
<evidence type="ECO:0000313" key="10">
    <source>
        <dbReference type="Proteomes" id="UP000443582"/>
    </source>
</evidence>
<comment type="caution">
    <text evidence="7">Lacks conserved residue(s) required for the propagation of feature annotation.</text>
</comment>
<evidence type="ECO:0000256" key="6">
    <source>
        <dbReference type="ARBA" id="ARBA00022694"/>
    </source>
</evidence>
<keyword evidence="5 7" id="KW-0949">S-adenosyl-L-methionine</keyword>
<proteinExistence type="inferred from homology"/>
<feature type="binding site" evidence="7">
    <location>
        <begin position="226"/>
        <end position="229"/>
    </location>
    <ligand>
        <name>substrate</name>
    </ligand>
</feature>
<reference evidence="10" key="1">
    <citation type="journal article" date="2019" name="Int. J. Syst. Evol. Microbiol.">
        <title>Halobacteriovorax valvorus sp. nov., a novel prokaryotic predator isolated from coastal seawater of China.</title>
        <authorList>
            <person name="Chen M.-X."/>
        </authorList>
    </citation>
    <scope>NUCLEOTIDE SEQUENCE [LARGE SCALE GENOMIC DNA]</scope>
    <source>
        <strain evidence="10">BL9</strain>
    </source>
</reference>
<evidence type="ECO:0000256" key="1">
    <source>
        <dbReference type="ARBA" id="ARBA00000142"/>
    </source>
</evidence>
<feature type="binding site" evidence="7">
    <location>
        <position position="75"/>
    </location>
    <ligand>
        <name>S-adenosyl-L-methionine</name>
        <dbReference type="ChEBI" id="CHEBI:59789"/>
    </ligand>
</feature>
<evidence type="ECO:0000256" key="3">
    <source>
        <dbReference type="ARBA" id="ARBA00022603"/>
    </source>
</evidence>
<dbReference type="Proteomes" id="UP000443582">
    <property type="component" value="Unassembled WGS sequence"/>
</dbReference>
<dbReference type="PANTHER" id="PTHR23417">
    <property type="entry name" value="3-DEOXY-D-MANNO-OCTULOSONIC-ACID TRANSFERASE/TRNA GUANINE-N 7 - -METHYLTRANSFERASE"/>
    <property type="match status" value="1"/>
</dbReference>
<evidence type="ECO:0000256" key="7">
    <source>
        <dbReference type="HAMAP-Rule" id="MF_01057"/>
    </source>
</evidence>
<dbReference type="InterPro" id="IPR055361">
    <property type="entry name" value="tRNA_methyltr_TrmB_bact"/>
</dbReference>
<comment type="similarity">
    <text evidence="7">Belongs to the class I-like SAM-binding methyltransferase superfamily. TrmB family.</text>
</comment>
<evidence type="ECO:0000256" key="4">
    <source>
        <dbReference type="ARBA" id="ARBA00022679"/>
    </source>
</evidence>
<comment type="function">
    <text evidence="2 7">Catalyzes the formation of N(7)-methylguanine at position 46 (m7G46) in tRNA.</text>
</comment>
<dbReference type="EMBL" id="QDKL01000002">
    <property type="protein sequence ID" value="RZF22077.1"/>
    <property type="molecule type" value="Genomic_DNA"/>
</dbReference>
<evidence type="ECO:0000313" key="9">
    <source>
        <dbReference type="EMBL" id="RZF22077.1"/>
    </source>
</evidence>
<comment type="caution">
    <text evidence="9">The sequence shown here is derived from an EMBL/GenBank/DDBJ whole genome shotgun (WGS) entry which is preliminary data.</text>
</comment>
<dbReference type="RefSeq" id="WP_115362096.1">
    <property type="nucleotide sequence ID" value="NZ_QDKL01000002.1"/>
</dbReference>